<reference evidence="2" key="2">
    <citation type="submission" date="2014-03" db="EMBL/GenBank/DDBJ databases">
        <title>Candidatus Competibacter-lineage genomes retrieved from metagenomes reveal functional metabolic diversity.</title>
        <authorList>
            <person name="McIlroy S.J."/>
            <person name="Albertsen M."/>
            <person name="Andresen E.K."/>
            <person name="Saunders A.M."/>
            <person name="Kristiansen R."/>
            <person name="Stokholm-Bjerregaard M."/>
            <person name="Nielsen K.L."/>
            <person name="Nielsen P.H."/>
        </authorList>
    </citation>
    <scope>NUCLEOTIDE SEQUENCE</scope>
    <source>
        <strain evidence="2">Run_A_D11</strain>
    </source>
</reference>
<keyword evidence="3" id="KW-1185">Reference proteome</keyword>
<dbReference type="EMBL" id="CBTJ020000025">
    <property type="protein sequence ID" value="CDI01729.1"/>
    <property type="molecule type" value="Genomic_DNA"/>
</dbReference>
<dbReference type="STRING" id="1400863.BN873_20053"/>
<keyword evidence="1" id="KW-1133">Transmembrane helix</keyword>
<reference evidence="2" key="1">
    <citation type="submission" date="2013-07" db="EMBL/GenBank/DDBJ databases">
        <authorList>
            <person name="McIlroy S."/>
        </authorList>
    </citation>
    <scope>NUCLEOTIDE SEQUENCE [LARGE SCALE GENOMIC DNA]</scope>
    <source>
        <strain evidence="2">Run_A_D11</strain>
    </source>
</reference>
<keyword evidence="1" id="KW-0472">Membrane</keyword>
<gene>
    <name evidence="2" type="ORF">BN873_20053</name>
</gene>
<sequence length="108" mass="12295">MAGHHQKKAALRQGSEPSYGFLRPYSFIHHIMVIRATFKRIFASLPIRDRVWVDGIGHVALILAQLKQTVQQNRAAAVSGGLVLRWSLLIGWLELLPLLLPFLPDFWK</sequence>
<dbReference type="RefSeq" id="WP_048671111.1">
    <property type="nucleotide sequence ID" value="NZ_CBTJ020000025.1"/>
</dbReference>
<feature type="transmembrane region" description="Helical" evidence="1">
    <location>
        <begin position="82"/>
        <end position="103"/>
    </location>
</feature>
<keyword evidence="1" id="KW-0812">Transmembrane</keyword>
<comment type="caution">
    <text evidence="2">The sequence shown here is derived from an EMBL/GenBank/DDBJ whole genome shotgun (WGS) entry which is preliminary data.</text>
</comment>
<dbReference type="AlphaFoldDB" id="W6M526"/>
<protein>
    <submittedName>
        <fullName evidence="2">Uncharacterized protein</fullName>
    </submittedName>
</protein>
<evidence type="ECO:0000313" key="3">
    <source>
        <dbReference type="Proteomes" id="UP000035760"/>
    </source>
</evidence>
<name>W6M526_9GAMM</name>
<proteinExistence type="predicted"/>
<evidence type="ECO:0000256" key="1">
    <source>
        <dbReference type="SAM" id="Phobius"/>
    </source>
</evidence>
<organism evidence="2 3">
    <name type="scientific">Candidatus Competibacter denitrificans Run_A_D11</name>
    <dbReference type="NCBI Taxonomy" id="1400863"/>
    <lineage>
        <taxon>Bacteria</taxon>
        <taxon>Pseudomonadati</taxon>
        <taxon>Pseudomonadota</taxon>
        <taxon>Gammaproteobacteria</taxon>
        <taxon>Candidatus Competibacteraceae</taxon>
        <taxon>Candidatus Competibacter</taxon>
    </lineage>
</organism>
<accession>W6M526</accession>
<dbReference type="Proteomes" id="UP000035760">
    <property type="component" value="Unassembled WGS sequence"/>
</dbReference>
<evidence type="ECO:0000313" key="2">
    <source>
        <dbReference type="EMBL" id="CDI01729.1"/>
    </source>
</evidence>